<reference evidence="2" key="1">
    <citation type="submission" date="2016-06" db="EMBL/GenBank/DDBJ databases">
        <title>Parallel loss of symbiosis genes in relatives of nitrogen-fixing non-legume Parasponia.</title>
        <authorList>
            <person name="Van Velzen R."/>
            <person name="Holmer R."/>
            <person name="Bu F."/>
            <person name="Rutten L."/>
            <person name="Van Zeijl A."/>
            <person name="Liu W."/>
            <person name="Santuari L."/>
            <person name="Cao Q."/>
            <person name="Sharma T."/>
            <person name="Shen D."/>
            <person name="Roswanjaya Y."/>
            <person name="Wardhani T."/>
            <person name="Kalhor M.S."/>
            <person name="Jansen J."/>
            <person name="Van den Hoogen J."/>
            <person name="Gungor B."/>
            <person name="Hartog M."/>
            <person name="Hontelez J."/>
            <person name="Verver J."/>
            <person name="Yang W.-C."/>
            <person name="Schijlen E."/>
            <person name="Repin R."/>
            <person name="Schilthuizen M."/>
            <person name="Schranz E."/>
            <person name="Heidstra R."/>
            <person name="Miyata K."/>
            <person name="Fedorova E."/>
            <person name="Kohlen W."/>
            <person name="Bisseling T."/>
            <person name="Smit S."/>
            <person name="Geurts R."/>
        </authorList>
    </citation>
    <scope>NUCLEOTIDE SEQUENCE [LARGE SCALE GENOMIC DNA]</scope>
    <source>
        <strain evidence="2">cv. RG33-2</strain>
    </source>
</reference>
<dbReference type="OrthoDB" id="10531842at2759"/>
<dbReference type="EMBL" id="JXTC01000069">
    <property type="protein sequence ID" value="PON92087.1"/>
    <property type="molecule type" value="Genomic_DNA"/>
</dbReference>
<keyword evidence="2" id="KW-1185">Reference proteome</keyword>
<protein>
    <submittedName>
        <fullName evidence="1">Uncharacterized protein</fullName>
    </submittedName>
</protein>
<proteinExistence type="predicted"/>
<dbReference type="Proteomes" id="UP000237000">
    <property type="component" value="Unassembled WGS sequence"/>
</dbReference>
<evidence type="ECO:0000313" key="1">
    <source>
        <dbReference type="EMBL" id="PON92087.1"/>
    </source>
</evidence>
<sequence length="200" mass="23739">MSIFLHQTIKKTIFLTKGAKISDFFFSKTQIKIYSKFNKNTCSETKTIFFFSVGIFFFFLTTKKIGAKMLIQHRPTNFFTQKFSQRRAAIKDLGKWRRMEEIEREREREREEEKVKEESFTMLSLLGDSRRRIRDSWGIVSMGSIGRRFIWKKSQALSPFFLLWCSSSHLQPSSSSSKSPPPPPNFFLLFLSLNFCRYFR</sequence>
<name>A0A2P5F2R7_TREOI</name>
<organism evidence="1 2">
    <name type="scientific">Trema orientale</name>
    <name type="common">Charcoal tree</name>
    <name type="synonym">Celtis orientalis</name>
    <dbReference type="NCBI Taxonomy" id="63057"/>
    <lineage>
        <taxon>Eukaryota</taxon>
        <taxon>Viridiplantae</taxon>
        <taxon>Streptophyta</taxon>
        <taxon>Embryophyta</taxon>
        <taxon>Tracheophyta</taxon>
        <taxon>Spermatophyta</taxon>
        <taxon>Magnoliopsida</taxon>
        <taxon>eudicotyledons</taxon>
        <taxon>Gunneridae</taxon>
        <taxon>Pentapetalae</taxon>
        <taxon>rosids</taxon>
        <taxon>fabids</taxon>
        <taxon>Rosales</taxon>
        <taxon>Cannabaceae</taxon>
        <taxon>Trema</taxon>
    </lineage>
</organism>
<comment type="caution">
    <text evidence="1">The sequence shown here is derived from an EMBL/GenBank/DDBJ whole genome shotgun (WGS) entry which is preliminary data.</text>
</comment>
<gene>
    <name evidence="1" type="ORF">TorRG33x02_121590</name>
</gene>
<dbReference type="AlphaFoldDB" id="A0A2P5F2R7"/>
<evidence type="ECO:0000313" key="2">
    <source>
        <dbReference type="Proteomes" id="UP000237000"/>
    </source>
</evidence>
<accession>A0A2P5F2R7</accession>
<dbReference type="InParanoid" id="A0A2P5F2R7"/>